<proteinExistence type="inferred from homology"/>
<evidence type="ECO:0000256" key="7">
    <source>
        <dbReference type="HAMAP-Rule" id="MF_00639"/>
    </source>
</evidence>
<protein>
    <recommendedName>
        <fullName evidence="7">UDP-N-acetylmuramoylalanine--D-glutamate ligase</fullName>
        <ecNumber evidence="7">6.3.2.9</ecNumber>
    </recommendedName>
    <alternativeName>
        <fullName evidence="7">D-glutamic acid-adding enzyme</fullName>
    </alternativeName>
    <alternativeName>
        <fullName evidence="7">UDP-N-acetylmuramoyl-L-alanyl-D-glutamate synthetase</fullName>
    </alternativeName>
</protein>
<dbReference type="GO" id="GO:0008764">
    <property type="term" value="F:UDP-N-acetylmuramoylalanine-D-glutamate ligase activity"/>
    <property type="evidence" value="ECO:0007669"/>
    <property type="project" value="UniProtKB-UniRule"/>
</dbReference>
<evidence type="ECO:0000256" key="6">
    <source>
        <dbReference type="ARBA" id="ARBA00022840"/>
    </source>
</evidence>
<dbReference type="InterPro" id="IPR005762">
    <property type="entry name" value="MurD"/>
</dbReference>
<evidence type="ECO:0000256" key="4">
    <source>
        <dbReference type="ARBA" id="ARBA00022598"/>
    </source>
</evidence>
<evidence type="ECO:0000256" key="2">
    <source>
        <dbReference type="ARBA" id="ARBA00004752"/>
    </source>
</evidence>
<dbReference type="GO" id="GO:0005524">
    <property type="term" value="F:ATP binding"/>
    <property type="evidence" value="ECO:0007669"/>
    <property type="project" value="UniProtKB-UniRule"/>
</dbReference>
<dbReference type="PANTHER" id="PTHR43692">
    <property type="entry name" value="UDP-N-ACETYLMURAMOYLALANINE--D-GLUTAMATE LIGASE"/>
    <property type="match status" value="1"/>
</dbReference>
<dbReference type="GO" id="GO:0009252">
    <property type="term" value="P:peptidoglycan biosynthetic process"/>
    <property type="evidence" value="ECO:0007669"/>
    <property type="project" value="UniProtKB-UniRule"/>
</dbReference>
<dbReference type="EC" id="6.3.2.9" evidence="7"/>
<dbReference type="Pfam" id="PF21799">
    <property type="entry name" value="MurD-like_N"/>
    <property type="match status" value="1"/>
</dbReference>
<reference evidence="10" key="1">
    <citation type="submission" date="2024-05" db="EMBL/GenBank/DDBJ databases">
        <title>Genome sequencing of novel strain.</title>
        <authorList>
            <person name="Ganbat D."/>
            <person name="Ganbat S."/>
            <person name="Lee S.-J."/>
        </authorList>
    </citation>
    <scope>NUCLEOTIDE SEQUENCE</scope>
    <source>
        <strain evidence="10">SMD15-11</strain>
    </source>
</reference>
<comment type="similarity">
    <text evidence="7">Belongs to the MurCDEF family.</text>
</comment>
<dbReference type="Gene3D" id="3.40.1190.10">
    <property type="entry name" value="Mur-like, catalytic domain"/>
    <property type="match status" value="1"/>
</dbReference>
<accession>A0AB39UWS5</accession>
<dbReference type="InterPro" id="IPR013221">
    <property type="entry name" value="Mur_ligase_cen"/>
</dbReference>
<dbReference type="SUPFAM" id="SSF53623">
    <property type="entry name" value="MurD-like peptide ligases, catalytic domain"/>
    <property type="match status" value="1"/>
</dbReference>
<keyword evidence="5 7" id="KW-0547">Nucleotide-binding</keyword>
<feature type="domain" description="Mur ligase C-terminal" evidence="8">
    <location>
        <begin position="296"/>
        <end position="410"/>
    </location>
</feature>
<dbReference type="Pfam" id="PF08245">
    <property type="entry name" value="Mur_ligase_M"/>
    <property type="match status" value="1"/>
</dbReference>
<dbReference type="Pfam" id="PF02875">
    <property type="entry name" value="Mur_ligase_C"/>
    <property type="match status" value="1"/>
</dbReference>
<comment type="function">
    <text evidence="7">Cell wall formation. Catalyzes the addition of glutamate to the nucleotide precursor UDP-N-acetylmuramoyl-L-alanine (UMA).</text>
</comment>
<keyword evidence="7" id="KW-0573">Peptidoglycan synthesis</keyword>
<keyword evidence="7" id="KW-0133">Cell shape</keyword>
<dbReference type="InterPro" id="IPR004101">
    <property type="entry name" value="Mur_ligase_C"/>
</dbReference>
<keyword evidence="4 7" id="KW-0436">Ligase</keyword>
<evidence type="ECO:0000259" key="9">
    <source>
        <dbReference type="Pfam" id="PF08245"/>
    </source>
</evidence>
<sequence length="439" mass="46805">MNNLIVGLGATGMSCVRYLTRRGQSCVVMDKGQPAADRLEACRELGVQVHAETWSRDLVESADRIWLSPGVPLADPIWQGVRDRITSDVAEFLAERQVPVIGVTGSNGKSTVTAWIEHVASSVGIRCMAAGNIGVPCLEMLDAPADLVVLELSSFQLEMLDCPGLDVAVLLNVSQDHMDRYADMHAYAEAKRRIFRGARVAVFNADDPETRPDPGLQASRLPFGREAGTQGWKVNADSVPATLCHDGLSVLKESDIQLPGLHNLYNAAAVLAVMSARGVTPERCLGALKSFRGLPHRCRKVAEVGGVAWYNDSKGTNVGATLAAVAGVARRSNAVHLLLGGLGKGQDFAPLRSLSAQVSQAWAFGEDAQRIAEAVGDAFPVHCVETLAQAVEGAAREAKPGEAVLLSPACASFDQFKSYADRGESFERLVHIMAGEDVA</sequence>
<dbReference type="EMBL" id="CP154858">
    <property type="protein sequence ID" value="XDT72438.1"/>
    <property type="molecule type" value="Genomic_DNA"/>
</dbReference>
<organism evidence="10">
    <name type="scientific">Thermohahella caldifontis</name>
    <dbReference type="NCBI Taxonomy" id="3142973"/>
    <lineage>
        <taxon>Bacteria</taxon>
        <taxon>Pseudomonadati</taxon>
        <taxon>Pseudomonadota</taxon>
        <taxon>Gammaproteobacteria</taxon>
        <taxon>Oceanospirillales</taxon>
        <taxon>Hahellaceae</taxon>
        <taxon>Thermohahella</taxon>
    </lineage>
</organism>
<keyword evidence="7" id="KW-0131">Cell cycle</keyword>
<name>A0AB39UWS5_9GAMM</name>
<evidence type="ECO:0000256" key="1">
    <source>
        <dbReference type="ARBA" id="ARBA00004496"/>
    </source>
</evidence>
<comment type="pathway">
    <text evidence="2 7">Cell wall biogenesis; peptidoglycan biosynthesis.</text>
</comment>
<dbReference type="GO" id="GO:0071555">
    <property type="term" value="P:cell wall organization"/>
    <property type="evidence" value="ECO:0007669"/>
    <property type="project" value="UniProtKB-KW"/>
</dbReference>
<dbReference type="InterPro" id="IPR036615">
    <property type="entry name" value="Mur_ligase_C_dom_sf"/>
</dbReference>
<dbReference type="Gene3D" id="3.90.190.20">
    <property type="entry name" value="Mur ligase, C-terminal domain"/>
    <property type="match status" value="1"/>
</dbReference>
<dbReference type="HAMAP" id="MF_00639">
    <property type="entry name" value="MurD"/>
    <property type="match status" value="1"/>
</dbReference>
<dbReference type="GO" id="GO:0005737">
    <property type="term" value="C:cytoplasm"/>
    <property type="evidence" value="ECO:0007669"/>
    <property type="project" value="UniProtKB-SubCell"/>
</dbReference>
<dbReference type="PANTHER" id="PTHR43692:SF1">
    <property type="entry name" value="UDP-N-ACETYLMURAMOYLALANINE--D-GLUTAMATE LIGASE"/>
    <property type="match status" value="1"/>
</dbReference>
<keyword evidence="6 7" id="KW-0067">ATP-binding</keyword>
<dbReference type="InterPro" id="IPR036565">
    <property type="entry name" value="Mur-like_cat_sf"/>
</dbReference>
<evidence type="ECO:0000256" key="3">
    <source>
        <dbReference type="ARBA" id="ARBA00022490"/>
    </source>
</evidence>
<gene>
    <name evidence="7 10" type="primary">murD</name>
    <name evidence="10" type="ORF">AAIA72_00165</name>
</gene>
<evidence type="ECO:0000259" key="8">
    <source>
        <dbReference type="Pfam" id="PF02875"/>
    </source>
</evidence>
<dbReference type="GO" id="GO:0008360">
    <property type="term" value="P:regulation of cell shape"/>
    <property type="evidence" value="ECO:0007669"/>
    <property type="project" value="UniProtKB-KW"/>
</dbReference>
<comment type="subcellular location">
    <subcellularLocation>
        <location evidence="1 7">Cytoplasm</location>
    </subcellularLocation>
</comment>
<keyword evidence="3 7" id="KW-0963">Cytoplasm</keyword>
<dbReference type="KEGG" id="tcd:AAIA72_00165"/>
<evidence type="ECO:0000313" key="10">
    <source>
        <dbReference type="EMBL" id="XDT72438.1"/>
    </source>
</evidence>
<dbReference type="RefSeq" id="WP_369601445.1">
    <property type="nucleotide sequence ID" value="NZ_CP154858.1"/>
</dbReference>
<keyword evidence="7" id="KW-0961">Cell wall biogenesis/degradation</keyword>
<keyword evidence="7" id="KW-0132">Cell division</keyword>
<feature type="binding site" evidence="7">
    <location>
        <begin position="105"/>
        <end position="111"/>
    </location>
    <ligand>
        <name>ATP</name>
        <dbReference type="ChEBI" id="CHEBI:30616"/>
    </ligand>
</feature>
<evidence type="ECO:0000256" key="5">
    <source>
        <dbReference type="ARBA" id="ARBA00022741"/>
    </source>
</evidence>
<dbReference type="SUPFAM" id="SSF51984">
    <property type="entry name" value="MurCD N-terminal domain"/>
    <property type="match status" value="1"/>
</dbReference>
<dbReference type="SUPFAM" id="SSF53244">
    <property type="entry name" value="MurD-like peptide ligases, peptide-binding domain"/>
    <property type="match status" value="1"/>
</dbReference>
<comment type="catalytic activity">
    <reaction evidence="7">
        <text>UDP-N-acetyl-alpha-D-muramoyl-L-alanine + D-glutamate + ATP = UDP-N-acetyl-alpha-D-muramoyl-L-alanyl-D-glutamate + ADP + phosphate + H(+)</text>
        <dbReference type="Rhea" id="RHEA:16429"/>
        <dbReference type="ChEBI" id="CHEBI:15378"/>
        <dbReference type="ChEBI" id="CHEBI:29986"/>
        <dbReference type="ChEBI" id="CHEBI:30616"/>
        <dbReference type="ChEBI" id="CHEBI:43474"/>
        <dbReference type="ChEBI" id="CHEBI:83898"/>
        <dbReference type="ChEBI" id="CHEBI:83900"/>
        <dbReference type="ChEBI" id="CHEBI:456216"/>
        <dbReference type="EC" id="6.3.2.9"/>
    </reaction>
</comment>
<feature type="domain" description="Mur ligase central" evidence="9">
    <location>
        <begin position="103"/>
        <end position="273"/>
    </location>
</feature>
<dbReference type="Gene3D" id="3.40.50.720">
    <property type="entry name" value="NAD(P)-binding Rossmann-like Domain"/>
    <property type="match status" value="1"/>
</dbReference>
<dbReference type="AlphaFoldDB" id="A0AB39UWS5"/>
<dbReference type="GO" id="GO:0051301">
    <property type="term" value="P:cell division"/>
    <property type="evidence" value="ECO:0007669"/>
    <property type="project" value="UniProtKB-KW"/>
</dbReference>